<organism evidence="1 2">
    <name type="scientific">Neocallimastix californiae</name>
    <dbReference type="NCBI Taxonomy" id="1754190"/>
    <lineage>
        <taxon>Eukaryota</taxon>
        <taxon>Fungi</taxon>
        <taxon>Fungi incertae sedis</taxon>
        <taxon>Chytridiomycota</taxon>
        <taxon>Chytridiomycota incertae sedis</taxon>
        <taxon>Neocallimastigomycetes</taxon>
        <taxon>Neocallimastigales</taxon>
        <taxon>Neocallimastigaceae</taxon>
        <taxon>Neocallimastix</taxon>
    </lineage>
</organism>
<comment type="caution">
    <text evidence="1">The sequence shown here is derived from an EMBL/GenBank/DDBJ whole genome shotgun (WGS) entry which is preliminary data.</text>
</comment>
<reference evidence="1 2" key="1">
    <citation type="submission" date="2016-08" db="EMBL/GenBank/DDBJ databases">
        <title>A Parts List for Fungal Cellulosomes Revealed by Comparative Genomics.</title>
        <authorList>
            <consortium name="DOE Joint Genome Institute"/>
            <person name="Haitjema C.H."/>
            <person name="Gilmore S.P."/>
            <person name="Henske J.K."/>
            <person name="Solomon K.V."/>
            <person name="De Groot R."/>
            <person name="Kuo A."/>
            <person name="Mondo S.J."/>
            <person name="Salamov A.A."/>
            <person name="Labutti K."/>
            <person name="Zhao Z."/>
            <person name="Chiniquy J."/>
            <person name="Barry K."/>
            <person name="Brewer H.M."/>
            <person name="Purvine S.O."/>
            <person name="Wright A.T."/>
            <person name="Boxma B."/>
            <person name="Van Alen T."/>
            <person name="Hackstein J.H."/>
            <person name="Baker S.E."/>
            <person name="Grigoriev I.V."/>
            <person name="O'Malley M.A."/>
        </authorList>
    </citation>
    <scope>NUCLEOTIDE SEQUENCE [LARGE SCALE GENOMIC DNA]</scope>
    <source>
        <strain evidence="1 2">G1</strain>
    </source>
</reference>
<dbReference type="OrthoDB" id="10454484at2759"/>
<dbReference type="Proteomes" id="UP000193920">
    <property type="component" value="Unassembled WGS sequence"/>
</dbReference>
<gene>
    <name evidence="1" type="ORF">LY90DRAFT_36002</name>
</gene>
<protein>
    <recommendedName>
        <fullName evidence="3">WD40 repeat-like protein</fullName>
    </recommendedName>
</protein>
<evidence type="ECO:0000313" key="2">
    <source>
        <dbReference type="Proteomes" id="UP000193920"/>
    </source>
</evidence>
<dbReference type="InterPro" id="IPR015943">
    <property type="entry name" value="WD40/YVTN_repeat-like_dom_sf"/>
</dbReference>
<evidence type="ECO:0008006" key="3">
    <source>
        <dbReference type="Google" id="ProtNLM"/>
    </source>
</evidence>
<proteinExistence type="predicted"/>
<dbReference type="SUPFAM" id="SSF50978">
    <property type="entry name" value="WD40 repeat-like"/>
    <property type="match status" value="1"/>
</dbReference>
<keyword evidence="2" id="KW-1185">Reference proteome</keyword>
<dbReference type="EMBL" id="MCOG01000127">
    <property type="protein sequence ID" value="ORY40591.1"/>
    <property type="molecule type" value="Genomic_DNA"/>
</dbReference>
<name>A0A1Y2C0P8_9FUNG</name>
<dbReference type="AlphaFoldDB" id="A0A1Y2C0P8"/>
<dbReference type="InterPro" id="IPR036322">
    <property type="entry name" value="WD40_repeat_dom_sf"/>
</dbReference>
<dbReference type="Gene3D" id="2.130.10.10">
    <property type="entry name" value="YVTN repeat-like/Quinoprotein amine dehydrogenase"/>
    <property type="match status" value="1"/>
</dbReference>
<sequence>MYSNNFILEEQSKEKHYITRNYILLLGKEIYLYDLIELNLLYQCQPVTTLHQSSSHILYTSLVSYNSYLIIGSSVGHLILCQVKNNKIEIIKIIIYINTSIIDIDVNNTGIIAVAYDDGQIYTYKVDNNSLIQLSGFSNESDNAIITQLKIGEYILASYSSGQIRLFSYNDIEITLQCEIDLGYSEIKGIDYWNSQNMVFYSDRRRYCLYMENNK</sequence>
<accession>A0A1Y2C0P8</accession>
<evidence type="ECO:0000313" key="1">
    <source>
        <dbReference type="EMBL" id="ORY40591.1"/>
    </source>
</evidence>